<keyword evidence="2" id="KW-1185">Reference proteome</keyword>
<protein>
    <submittedName>
        <fullName evidence="1">Uncharacterized protein</fullName>
    </submittedName>
</protein>
<evidence type="ECO:0000313" key="2">
    <source>
        <dbReference type="Proteomes" id="UP000077266"/>
    </source>
</evidence>
<name>A0A166MLS5_EXIGL</name>
<dbReference type="Proteomes" id="UP000077266">
    <property type="component" value="Unassembled WGS sequence"/>
</dbReference>
<reference evidence="1 2" key="1">
    <citation type="journal article" date="2016" name="Mol. Biol. Evol.">
        <title>Comparative Genomics of Early-Diverging Mushroom-Forming Fungi Provides Insights into the Origins of Lignocellulose Decay Capabilities.</title>
        <authorList>
            <person name="Nagy L.G."/>
            <person name="Riley R."/>
            <person name="Tritt A."/>
            <person name="Adam C."/>
            <person name="Daum C."/>
            <person name="Floudas D."/>
            <person name="Sun H."/>
            <person name="Yadav J.S."/>
            <person name="Pangilinan J."/>
            <person name="Larsson K.H."/>
            <person name="Matsuura K."/>
            <person name="Barry K."/>
            <person name="Labutti K."/>
            <person name="Kuo R."/>
            <person name="Ohm R.A."/>
            <person name="Bhattacharya S.S."/>
            <person name="Shirouzu T."/>
            <person name="Yoshinaga Y."/>
            <person name="Martin F.M."/>
            <person name="Grigoriev I.V."/>
            <person name="Hibbett D.S."/>
        </authorList>
    </citation>
    <scope>NUCLEOTIDE SEQUENCE [LARGE SCALE GENOMIC DNA]</scope>
    <source>
        <strain evidence="1 2">HHB12029</strain>
    </source>
</reference>
<dbReference type="InParanoid" id="A0A166MLS5"/>
<accession>A0A166MLS5</accession>
<dbReference type="AlphaFoldDB" id="A0A166MLS5"/>
<dbReference type="OrthoDB" id="73076at2759"/>
<gene>
    <name evidence="1" type="ORF">EXIGLDRAFT_634508</name>
</gene>
<proteinExistence type="predicted"/>
<organism evidence="1 2">
    <name type="scientific">Exidia glandulosa HHB12029</name>
    <dbReference type="NCBI Taxonomy" id="1314781"/>
    <lineage>
        <taxon>Eukaryota</taxon>
        <taxon>Fungi</taxon>
        <taxon>Dikarya</taxon>
        <taxon>Basidiomycota</taxon>
        <taxon>Agaricomycotina</taxon>
        <taxon>Agaricomycetes</taxon>
        <taxon>Auriculariales</taxon>
        <taxon>Exidiaceae</taxon>
        <taxon>Exidia</taxon>
    </lineage>
</organism>
<evidence type="ECO:0000313" key="1">
    <source>
        <dbReference type="EMBL" id="KZV78172.1"/>
    </source>
</evidence>
<feature type="non-terminal residue" evidence="1">
    <location>
        <position position="280"/>
    </location>
</feature>
<dbReference type="EMBL" id="KV427069">
    <property type="protein sequence ID" value="KZV78172.1"/>
    <property type="molecule type" value="Genomic_DNA"/>
</dbReference>
<sequence>MVQDSKHGAKTARNQLFTGARLLALGNDPLYYELIRELAEHEDAPLYWRDVENIDRQDDRAAARLFAWETLQHHCAQFPDRSAVALYLFFLGGLFDAWQSRKMTHSERIALALRCRFFLKAWQAHIDAHPDHTRHRNFISRESMDIFITMCDSLIALVGVYREYYPTWPFLPWLHSTEPVEHVFGVLRQLKLDFNYADFLYFIPRLCAYLLGVFGLVDSETRANATAAGYWHTYALAKGIDLRTLVSWPSDKEIAALSDAAFADVIHILKVIGIDAEAIL</sequence>